<dbReference type="RefSeq" id="WP_132154757.1">
    <property type="nucleotide sequence ID" value="NZ_SLWR01000012.1"/>
</dbReference>
<name>A0A4R2IGY4_9ACTN</name>
<reference evidence="2 3" key="1">
    <citation type="journal article" date="2015" name="Stand. Genomic Sci.">
        <title>Genomic Encyclopedia of Bacterial and Archaeal Type Strains, Phase III: the genomes of soil and plant-associated and newly described type strains.</title>
        <authorList>
            <person name="Whitman W.B."/>
            <person name="Woyke T."/>
            <person name="Klenk H.P."/>
            <person name="Zhou Y."/>
            <person name="Lilburn T.G."/>
            <person name="Beck B.J."/>
            <person name="De Vos P."/>
            <person name="Vandamme P."/>
            <person name="Eisen J.A."/>
            <person name="Garrity G."/>
            <person name="Hugenholtz P."/>
            <person name="Kyrpides N.C."/>
        </authorList>
    </citation>
    <scope>NUCLEOTIDE SEQUENCE [LARGE SCALE GENOMIC DNA]</scope>
    <source>
        <strain evidence="2 3">VKM Ac-2541</strain>
    </source>
</reference>
<dbReference type="EMBL" id="SLWR01000012">
    <property type="protein sequence ID" value="TCO43512.1"/>
    <property type="molecule type" value="Genomic_DNA"/>
</dbReference>
<organism evidence="2 3">
    <name type="scientific">Kribbella antiqua</name>
    <dbReference type="NCBI Taxonomy" id="2512217"/>
    <lineage>
        <taxon>Bacteria</taxon>
        <taxon>Bacillati</taxon>
        <taxon>Actinomycetota</taxon>
        <taxon>Actinomycetes</taxon>
        <taxon>Propionibacteriales</taxon>
        <taxon>Kribbellaceae</taxon>
        <taxon>Kribbella</taxon>
    </lineage>
</organism>
<dbReference type="InterPro" id="IPR011008">
    <property type="entry name" value="Dimeric_a/b-barrel"/>
</dbReference>
<evidence type="ECO:0000313" key="2">
    <source>
        <dbReference type="EMBL" id="TCO43512.1"/>
    </source>
</evidence>
<proteinExistence type="predicted"/>
<dbReference type="InterPro" id="IPR012577">
    <property type="entry name" value="NIPSNAP"/>
</dbReference>
<gene>
    <name evidence="2" type="ORF">EV646_11288</name>
</gene>
<evidence type="ECO:0000259" key="1">
    <source>
        <dbReference type="Pfam" id="PF07978"/>
    </source>
</evidence>
<comment type="caution">
    <text evidence="2">The sequence shown here is derived from an EMBL/GenBank/DDBJ whole genome shotgun (WGS) entry which is preliminary data.</text>
</comment>
<accession>A0A4R2IGY4</accession>
<sequence>MDDCCAVVDLRQYTLHPGRRDTLIEVFDEYFVEGQEAAGMHIVGQFRDLDDPDRFVWIRGFTDLPARAEALNAFYYGPVWREHSATANKTMIDSDNALLLQPVELRDGYPRLDSPRGTSAPDSVIAGAVYHRASPDDGFVEFFTDHVVPSLVAGGAEPVAVFETLVAENNFPALPLRDEVVLAWFARFPDDASYDDHRRRLAASPGWRQVLGEIGSRSVKPPQELRLRPTARSQFR</sequence>
<dbReference type="OrthoDB" id="9809695at2"/>
<keyword evidence="3" id="KW-1185">Reference proteome</keyword>
<dbReference type="SUPFAM" id="SSF54909">
    <property type="entry name" value="Dimeric alpha+beta barrel"/>
    <property type="match status" value="1"/>
</dbReference>
<dbReference type="Gene3D" id="3.30.70.100">
    <property type="match status" value="2"/>
</dbReference>
<evidence type="ECO:0000313" key="3">
    <source>
        <dbReference type="Proteomes" id="UP000295573"/>
    </source>
</evidence>
<dbReference type="Proteomes" id="UP000295573">
    <property type="component" value="Unassembled WGS sequence"/>
</dbReference>
<protein>
    <submittedName>
        <fullName evidence="2">NIPSNAP protein</fullName>
    </submittedName>
</protein>
<feature type="domain" description="NIPSNAP" evidence="1">
    <location>
        <begin position="9"/>
        <end position="103"/>
    </location>
</feature>
<dbReference type="AlphaFoldDB" id="A0A4R2IGY4"/>
<dbReference type="Pfam" id="PF07978">
    <property type="entry name" value="NIPSNAP"/>
    <property type="match status" value="1"/>
</dbReference>